<dbReference type="PANTHER" id="PTHR14218">
    <property type="entry name" value="PROTEASE S8 TRIPEPTIDYL PEPTIDASE I CLN2"/>
    <property type="match status" value="1"/>
</dbReference>
<feature type="chain" id="PRO_5046936256" description="Peptidase S53 domain-containing protein" evidence="9">
    <location>
        <begin position="43"/>
        <end position="593"/>
    </location>
</feature>
<evidence type="ECO:0000256" key="1">
    <source>
        <dbReference type="ARBA" id="ARBA00001913"/>
    </source>
</evidence>
<dbReference type="Gene3D" id="3.40.50.200">
    <property type="entry name" value="Peptidase S8/S53 domain"/>
    <property type="match status" value="1"/>
</dbReference>
<comment type="caution">
    <text evidence="11">The sequence shown here is derived from an EMBL/GenBank/DDBJ whole genome shotgun (WGS) entry which is preliminary data.</text>
</comment>
<dbReference type="CDD" id="cd11377">
    <property type="entry name" value="Pro-peptidase_S53"/>
    <property type="match status" value="1"/>
</dbReference>
<sequence length="593" mass="62622">MVLKRKWTSKARVLSAMRKTCAGLTGTFLLTCLLMAAAPLKAQDSTNAAPDITVKAADDSQSVRFALTLKLRNQDELSRELKSMYNPLNPNYHHFLSASDFESRFAPSTDDYSALKAFAAKHGLQITREHAGHTMLSVSGSAAAVRDLFKANMVWRQTKEGKQYLAADATPTAPSDLSSLGGGVVGLNQTPLRPSVVPTHHSANSKPSAGSGPYGLYTPSDIRTAYNLNSIENGGEPVALVEFSGANYSDAAVYASNYNLPNPTLTQIAVDGGNTDTTNAVEVMLDIEMVMAISSPSNIYVYTAPNSFGDGLDMLLQIAEDDHVGQVSTSWGLCEQEITQEAASDENEILTQMAAEGIALFAATGDYGYNGCGGMAEGVSDPASQPYATGVGATTLTTSSSQGYSGESVWYDADTSPYPSGSGGGISEYWPIPDYQAGVKAVSSQFSKTMRNVPDVTADGDPDTGFYIYCSQCTADGGAGWGGWGGTSAAAPQWAAVWSLISKALSHTTEVRVGFANPALYSIGESSLGYANAMHDVTTGNNGYYNAVTGYDNASGWGSYNGAGLLQQVSAWKKKRVSITPVIRYILSHDQAG</sequence>
<accession>A0ABS2JZK4</accession>
<keyword evidence="12" id="KW-1185">Reference proteome</keyword>
<dbReference type="SUPFAM" id="SSF54897">
    <property type="entry name" value="Protease propeptides/inhibitors"/>
    <property type="match status" value="1"/>
</dbReference>
<evidence type="ECO:0000259" key="10">
    <source>
        <dbReference type="PROSITE" id="PS51695"/>
    </source>
</evidence>
<proteinExistence type="predicted"/>
<evidence type="ECO:0000256" key="9">
    <source>
        <dbReference type="SAM" id="SignalP"/>
    </source>
</evidence>
<dbReference type="SMART" id="SM00944">
    <property type="entry name" value="Pro-kuma_activ"/>
    <property type="match status" value="1"/>
</dbReference>
<keyword evidence="4 8" id="KW-0378">Hydrolase</keyword>
<dbReference type="PROSITE" id="PS51695">
    <property type="entry name" value="SEDOLISIN"/>
    <property type="match status" value="1"/>
</dbReference>
<dbReference type="SUPFAM" id="SSF52743">
    <property type="entry name" value="Subtilisin-like"/>
    <property type="match status" value="1"/>
</dbReference>
<keyword evidence="6" id="KW-0106">Calcium</keyword>
<keyword evidence="2 8" id="KW-0645">Protease</keyword>
<feature type="active site" description="Charge relay system" evidence="8">
    <location>
        <position position="488"/>
    </location>
</feature>
<comment type="caution">
    <text evidence="8">Lacks conserved residue(s) required for the propagation of feature annotation.</text>
</comment>
<feature type="active site" description="Charge relay system" evidence="8">
    <location>
        <position position="282"/>
    </location>
</feature>
<dbReference type="InterPro" id="IPR050819">
    <property type="entry name" value="Tripeptidyl-peptidase_I"/>
</dbReference>
<dbReference type="PANTHER" id="PTHR14218:SF15">
    <property type="entry name" value="TRIPEPTIDYL-PEPTIDASE 1"/>
    <property type="match status" value="1"/>
</dbReference>
<organism evidence="11 12">
    <name type="scientific">Dyella flava</name>
    <dbReference type="NCBI Taxonomy" id="1920170"/>
    <lineage>
        <taxon>Bacteria</taxon>
        <taxon>Pseudomonadati</taxon>
        <taxon>Pseudomonadota</taxon>
        <taxon>Gammaproteobacteria</taxon>
        <taxon>Lysobacterales</taxon>
        <taxon>Rhodanobacteraceae</taxon>
        <taxon>Dyella</taxon>
    </lineage>
</organism>
<feature type="active site" description="Charge relay system" evidence="8">
    <location>
        <position position="286"/>
    </location>
</feature>
<dbReference type="InterPro" id="IPR015366">
    <property type="entry name" value="S53_propep"/>
</dbReference>
<dbReference type="Proteomes" id="UP001430149">
    <property type="component" value="Unassembled WGS sequence"/>
</dbReference>
<protein>
    <recommendedName>
        <fullName evidence="10">Peptidase S53 domain-containing protein</fullName>
    </recommendedName>
</protein>
<reference evidence="11" key="1">
    <citation type="submission" date="2020-10" db="EMBL/GenBank/DDBJ databases">
        <title>Phylogeny of dyella-like bacteria.</title>
        <authorList>
            <person name="Fu J."/>
        </authorList>
    </citation>
    <scope>NUCLEOTIDE SEQUENCE</scope>
    <source>
        <strain evidence="11">DHOC52</strain>
    </source>
</reference>
<evidence type="ECO:0000256" key="2">
    <source>
        <dbReference type="ARBA" id="ARBA00022670"/>
    </source>
</evidence>
<gene>
    <name evidence="11" type="ORF">ISP19_02405</name>
</gene>
<keyword evidence="3" id="KW-0479">Metal-binding</keyword>
<keyword evidence="5 8" id="KW-0720">Serine protease</keyword>
<feature type="signal peptide" evidence="9">
    <location>
        <begin position="1"/>
        <end position="42"/>
    </location>
</feature>
<dbReference type="Pfam" id="PF09286">
    <property type="entry name" value="Pro-kuma_activ"/>
    <property type="match status" value="1"/>
</dbReference>
<comment type="cofactor">
    <cofactor evidence="1">
        <name>Ca(2+)</name>
        <dbReference type="ChEBI" id="CHEBI:29108"/>
    </cofactor>
</comment>
<evidence type="ECO:0000256" key="5">
    <source>
        <dbReference type="ARBA" id="ARBA00022825"/>
    </source>
</evidence>
<evidence type="ECO:0000313" key="11">
    <source>
        <dbReference type="EMBL" id="MBM7124220.1"/>
    </source>
</evidence>
<dbReference type="RefSeq" id="WP_204679367.1">
    <property type="nucleotide sequence ID" value="NZ_BSNR01000008.1"/>
</dbReference>
<dbReference type="EMBL" id="JADIKE010000025">
    <property type="protein sequence ID" value="MBM7124220.1"/>
    <property type="molecule type" value="Genomic_DNA"/>
</dbReference>
<evidence type="ECO:0000256" key="8">
    <source>
        <dbReference type="PROSITE-ProRule" id="PRU01032"/>
    </source>
</evidence>
<dbReference type="CDD" id="cd04056">
    <property type="entry name" value="Peptidases_S53"/>
    <property type="match status" value="1"/>
</dbReference>
<evidence type="ECO:0000256" key="7">
    <source>
        <dbReference type="ARBA" id="ARBA00023145"/>
    </source>
</evidence>
<evidence type="ECO:0000313" key="12">
    <source>
        <dbReference type="Proteomes" id="UP001430149"/>
    </source>
</evidence>
<keyword evidence="7" id="KW-0865">Zymogen</keyword>
<dbReference type="InterPro" id="IPR030400">
    <property type="entry name" value="Sedolisin_dom"/>
</dbReference>
<name>A0ABS2JZK4_9GAMM</name>
<feature type="domain" description="Peptidase S53" evidence="10">
    <location>
        <begin position="216"/>
        <end position="572"/>
    </location>
</feature>
<keyword evidence="9" id="KW-0732">Signal</keyword>
<evidence type="ECO:0000256" key="4">
    <source>
        <dbReference type="ARBA" id="ARBA00022801"/>
    </source>
</evidence>
<evidence type="ECO:0000256" key="6">
    <source>
        <dbReference type="ARBA" id="ARBA00022837"/>
    </source>
</evidence>
<evidence type="ECO:0000256" key="3">
    <source>
        <dbReference type="ARBA" id="ARBA00022723"/>
    </source>
</evidence>
<dbReference type="InterPro" id="IPR036852">
    <property type="entry name" value="Peptidase_S8/S53_dom_sf"/>
</dbReference>